<reference evidence="3 4" key="1">
    <citation type="submission" date="2016-04" db="EMBL/GenBank/DDBJ databases">
        <title>The genome of Intoshia linei affirms orthonectids as highly simplified spiralians.</title>
        <authorList>
            <person name="Mikhailov K.V."/>
            <person name="Slusarev G.S."/>
            <person name="Nikitin M.A."/>
            <person name="Logacheva M.D."/>
            <person name="Penin A."/>
            <person name="Aleoshin V."/>
            <person name="Panchin Y.V."/>
        </authorList>
    </citation>
    <scope>NUCLEOTIDE SEQUENCE [LARGE SCALE GENOMIC DNA]</scope>
    <source>
        <strain evidence="3">Intl2013</strain>
        <tissue evidence="3">Whole animal</tissue>
    </source>
</reference>
<dbReference type="InterPro" id="IPR052482">
    <property type="entry name" value="mtLSU_mL37"/>
</dbReference>
<dbReference type="SMART" id="SM00239">
    <property type="entry name" value="C2"/>
    <property type="match status" value="1"/>
</dbReference>
<keyword evidence="1" id="KW-0175">Coiled coil</keyword>
<dbReference type="InterPro" id="IPR041588">
    <property type="entry name" value="Integrase_H2C2"/>
</dbReference>
<gene>
    <name evidence="3" type="ORF">A3Q56_03265</name>
</gene>
<dbReference type="InterPro" id="IPR000008">
    <property type="entry name" value="C2_dom"/>
</dbReference>
<dbReference type="CDD" id="cd00030">
    <property type="entry name" value="C2"/>
    <property type="match status" value="1"/>
</dbReference>
<dbReference type="PANTHER" id="PTHR15889">
    <property type="entry name" value="MITOCHONDRIAL RIBOSOMAL PROTEIN L37"/>
    <property type="match status" value="1"/>
</dbReference>
<accession>A0A177B402</accession>
<comment type="caution">
    <text evidence="3">The sequence shown here is derived from an EMBL/GenBank/DDBJ whole genome shotgun (WGS) entry which is preliminary data.</text>
</comment>
<keyword evidence="4" id="KW-1185">Reference proteome</keyword>
<dbReference type="InterPro" id="IPR035892">
    <property type="entry name" value="C2_domain_sf"/>
</dbReference>
<dbReference type="Proteomes" id="UP000078046">
    <property type="component" value="Unassembled WGS sequence"/>
</dbReference>
<proteinExistence type="predicted"/>
<dbReference type="Pfam" id="PF17921">
    <property type="entry name" value="Integrase_H2C2"/>
    <property type="match status" value="1"/>
</dbReference>
<dbReference type="Gene3D" id="1.10.340.70">
    <property type="match status" value="1"/>
</dbReference>
<evidence type="ECO:0000259" key="2">
    <source>
        <dbReference type="SMART" id="SM00239"/>
    </source>
</evidence>
<evidence type="ECO:0000313" key="3">
    <source>
        <dbReference type="EMBL" id="OAF69008.1"/>
    </source>
</evidence>
<dbReference type="SUPFAM" id="SSF49562">
    <property type="entry name" value="C2 domain (Calcium/lipid-binding domain, CaLB)"/>
    <property type="match status" value="1"/>
</dbReference>
<evidence type="ECO:0000313" key="4">
    <source>
        <dbReference type="Proteomes" id="UP000078046"/>
    </source>
</evidence>
<sequence>MSNKIYRHRYYLRRLWKTNYGHIEVNDKPIPKFLLDANFNFDKSAFSYSGVFTYVKIENVNKWTSDILPKPDKWVLPNDPRFHKQELKNDINYQIEPAYIVTQNIKSSAGFPQAMNLTNTVVSDECFPEYFKNISQVPNEGMLESIVSETKNELKRKPFANTSTLKFNKTAKKKRIKLETDEEYSIRKQLELSAEKMQKKAKIYEKLKSTLPDDNVDEMFLVDFHKKHYEEHVIGKTGTFNEITTMPANNYNNISESITEKHPVRSVMSSRTNMFDELLKKCETRDERLDRKKDQWNQEYHEAKQQPNYDLDYANVRFDEVREHGVGFYEFSKDYDERKDEHAYLNDLRQKTKQSQEKTAANAITKNLAMEKRLKKIRDKRNLQVSDSKILEIIKKSDPKPVSHQANSLEREDELVKRLILYAHVFHYEREKLPRRKPLINKPIWKFKAEIGITHETIVSIMTRGLLRYILSSKPTLDVDMVQNIDTLSLYNYIKNVPIILKNKYTCGLYTTKLFEPFLEHDKVKKLSELKRIPSLFPYSHILDLKKTHIYDKQNTCQRGWKIAKLNYLSTSFMSIPTHSNLDYIKSILLYSAYSQAIQLKTLYRSNSKNESELENPACIKTIATDGEFFHICHFQLNSLNFSDNSKLKNVACYAYPVIFHSSIKLFYLLVFKAKNLPIKKNVSVYISVISTNTLKTKKCKNLIEANWNEQFILILRKNQKDVKISVIYERTYLPDIYVGHVKLNSIDVNIRGKRWVLIKSKNSRKDCGELYIEINHEKIIFERTSFKIDLEKSHQYLSTIFNPSNSPNLSRSREESVNYTPFESPLMNKMNFSRRMSRSNTYLEGIQYLKDMEKIESPQVRRNSLKISKRISTSVANFQTLVLGHESWATTDILYYVQIVDPSIFVIDGVSRLIVPSSMINTIIEYYHNSKLYCHPGLSKLSQMIKKQYNWPYMSRDLREYLNGCDRILPSSRTGISPIELVFGKQDKNFLIKVNEYIKKYTKSIKRNFDKKVTTCIEKGQSIKLIYLSAVYYNTSINIKSNTDTDTLSRRTLHI</sequence>
<evidence type="ECO:0000256" key="1">
    <source>
        <dbReference type="SAM" id="Coils"/>
    </source>
</evidence>
<feature type="coiled-coil region" evidence="1">
    <location>
        <begin position="279"/>
        <end position="306"/>
    </location>
</feature>
<dbReference type="GO" id="GO:0005739">
    <property type="term" value="C:mitochondrion"/>
    <property type="evidence" value="ECO:0007669"/>
    <property type="project" value="TreeGrafter"/>
</dbReference>
<name>A0A177B402_9BILA</name>
<protein>
    <recommendedName>
        <fullName evidence="2">C2 domain-containing protein</fullName>
    </recommendedName>
</protein>
<organism evidence="3 4">
    <name type="scientific">Intoshia linei</name>
    <dbReference type="NCBI Taxonomy" id="1819745"/>
    <lineage>
        <taxon>Eukaryota</taxon>
        <taxon>Metazoa</taxon>
        <taxon>Spiralia</taxon>
        <taxon>Lophotrochozoa</taxon>
        <taxon>Mesozoa</taxon>
        <taxon>Orthonectida</taxon>
        <taxon>Rhopaluridae</taxon>
        <taxon>Intoshia</taxon>
    </lineage>
</organism>
<feature type="domain" description="C2" evidence="2">
    <location>
        <begin position="666"/>
        <end position="756"/>
    </location>
</feature>
<dbReference type="Gene3D" id="2.60.40.150">
    <property type="entry name" value="C2 domain"/>
    <property type="match status" value="1"/>
</dbReference>
<dbReference type="OrthoDB" id="10047254at2759"/>
<dbReference type="AlphaFoldDB" id="A0A177B402"/>
<dbReference type="Pfam" id="PF00168">
    <property type="entry name" value="C2"/>
    <property type="match status" value="1"/>
</dbReference>
<dbReference type="Pfam" id="PF13300">
    <property type="entry name" value="DUF4078"/>
    <property type="match status" value="1"/>
</dbReference>
<dbReference type="PANTHER" id="PTHR15889:SF2">
    <property type="entry name" value="LARGE RIBOSOMAL SUBUNIT PROTEIN ML37"/>
    <property type="match status" value="1"/>
</dbReference>
<dbReference type="EMBL" id="LWCA01000351">
    <property type="protein sequence ID" value="OAF69008.1"/>
    <property type="molecule type" value="Genomic_DNA"/>
</dbReference>